<reference evidence="2" key="1">
    <citation type="journal article" date="2019" name="Int. J. Syst. Evol. Microbiol.">
        <title>The Global Catalogue of Microorganisms (GCM) 10K type strain sequencing project: providing services to taxonomists for standard genome sequencing and annotation.</title>
        <authorList>
            <consortium name="The Broad Institute Genomics Platform"/>
            <consortium name="The Broad Institute Genome Sequencing Center for Infectious Disease"/>
            <person name="Wu L."/>
            <person name="Ma J."/>
        </authorList>
    </citation>
    <scope>NUCLEOTIDE SEQUENCE [LARGE SCALE GENOMIC DNA]</scope>
    <source>
        <strain evidence="2">KCTC 52487</strain>
    </source>
</reference>
<sequence>MLRALMALGVTLVTATLIVAWLEFTREPDVEVVDFVPPTEEEKEADAFEGPVFFADERLARATRCTVHDMSMSDGFSDEWWVRFNAMEGDDALIRQVEAEAEAGSVEAMEQIAFHLASRGGDGTEDAARAWMVRAADAGSVSAINEIGYSYTHGTLGHERDVEAGVGWLMRAMEAGDPLAASNLASLYAEGEIAPPAGMDAQAASLEAHLVSAAGCYPPSLEVISDRLKRGRGVPRDLDAAGWIDRNLRIYRN</sequence>
<dbReference type="InterPro" id="IPR011990">
    <property type="entry name" value="TPR-like_helical_dom_sf"/>
</dbReference>
<dbReference type="EMBL" id="JBHRSV010000026">
    <property type="protein sequence ID" value="MFC2926899.1"/>
    <property type="molecule type" value="Genomic_DNA"/>
</dbReference>
<gene>
    <name evidence="1" type="ORF">ACFOOR_12345</name>
</gene>
<accession>A0ABV6ZZR4</accession>
<organism evidence="1 2">
    <name type="scientific">Hyphobacterium vulgare</name>
    <dbReference type="NCBI Taxonomy" id="1736751"/>
    <lineage>
        <taxon>Bacteria</taxon>
        <taxon>Pseudomonadati</taxon>
        <taxon>Pseudomonadota</taxon>
        <taxon>Alphaproteobacteria</taxon>
        <taxon>Maricaulales</taxon>
        <taxon>Maricaulaceae</taxon>
        <taxon>Hyphobacterium</taxon>
    </lineage>
</organism>
<name>A0ABV6ZZR4_9PROT</name>
<keyword evidence="2" id="KW-1185">Reference proteome</keyword>
<dbReference type="SUPFAM" id="SSF81901">
    <property type="entry name" value="HCP-like"/>
    <property type="match status" value="1"/>
</dbReference>
<protein>
    <submittedName>
        <fullName evidence="1">Tetratricopeptide repeat protein</fullName>
    </submittedName>
</protein>
<comment type="caution">
    <text evidence="1">The sequence shown here is derived from an EMBL/GenBank/DDBJ whole genome shotgun (WGS) entry which is preliminary data.</text>
</comment>
<evidence type="ECO:0000313" key="2">
    <source>
        <dbReference type="Proteomes" id="UP001595379"/>
    </source>
</evidence>
<dbReference type="RefSeq" id="WP_343165222.1">
    <property type="nucleotide sequence ID" value="NZ_JBHRSV010000026.1"/>
</dbReference>
<evidence type="ECO:0000313" key="1">
    <source>
        <dbReference type="EMBL" id="MFC2926899.1"/>
    </source>
</evidence>
<dbReference type="Proteomes" id="UP001595379">
    <property type="component" value="Unassembled WGS sequence"/>
</dbReference>
<proteinExistence type="predicted"/>
<dbReference type="Gene3D" id="1.25.40.10">
    <property type="entry name" value="Tetratricopeptide repeat domain"/>
    <property type="match status" value="1"/>
</dbReference>